<comment type="caution">
    <text evidence="11">The sequence shown here is derived from an EMBL/GenBank/DDBJ whole genome shotgun (WGS) entry which is preliminary data.</text>
</comment>
<dbReference type="Gene3D" id="6.10.250.790">
    <property type="match status" value="1"/>
</dbReference>
<keyword evidence="4 11" id="KW-0132">Cell division</keyword>
<keyword evidence="6" id="KW-0131">Cell cycle</keyword>
<dbReference type="GO" id="GO:0000917">
    <property type="term" value="P:division septum assembly"/>
    <property type="evidence" value="ECO:0007669"/>
    <property type="project" value="UniProtKB-KW"/>
</dbReference>
<dbReference type="Proteomes" id="UP000261212">
    <property type="component" value="Unassembled WGS sequence"/>
</dbReference>
<evidence type="ECO:0000256" key="4">
    <source>
        <dbReference type="ARBA" id="ARBA00022618"/>
    </source>
</evidence>
<dbReference type="PANTHER" id="PTHR34981:SF1">
    <property type="entry name" value="CELL DIVISION PROTEIN ZAPA"/>
    <property type="match status" value="1"/>
</dbReference>
<feature type="coiled-coil region" evidence="10">
    <location>
        <begin position="69"/>
        <end position="172"/>
    </location>
</feature>
<dbReference type="GO" id="GO:0030428">
    <property type="term" value="C:cell septum"/>
    <property type="evidence" value="ECO:0007669"/>
    <property type="project" value="TreeGrafter"/>
</dbReference>
<evidence type="ECO:0000256" key="6">
    <source>
        <dbReference type="ARBA" id="ARBA00023306"/>
    </source>
</evidence>
<reference evidence="11 12" key="1">
    <citation type="submission" date="2018-08" db="EMBL/GenBank/DDBJ databases">
        <title>A genome reference for cultivated species of the human gut microbiota.</title>
        <authorList>
            <person name="Zou Y."/>
            <person name="Xue W."/>
            <person name="Luo G."/>
        </authorList>
    </citation>
    <scope>NUCLEOTIDE SEQUENCE [LARGE SCALE GENOMIC DNA]</scope>
    <source>
        <strain evidence="11 12">AM25-6</strain>
    </source>
</reference>
<comment type="subcellular location">
    <subcellularLocation>
        <location evidence="1">Cytoplasm</location>
    </subcellularLocation>
</comment>
<gene>
    <name evidence="11" type="primary">zapA</name>
    <name evidence="11" type="ORF">DW687_05410</name>
</gene>
<evidence type="ECO:0000256" key="10">
    <source>
        <dbReference type="SAM" id="Coils"/>
    </source>
</evidence>
<evidence type="ECO:0000313" key="12">
    <source>
        <dbReference type="Proteomes" id="UP000261212"/>
    </source>
</evidence>
<evidence type="ECO:0000256" key="7">
    <source>
        <dbReference type="ARBA" id="ARBA00024910"/>
    </source>
</evidence>
<keyword evidence="10" id="KW-0175">Coiled coil</keyword>
<dbReference type="GO" id="GO:0032153">
    <property type="term" value="C:cell division site"/>
    <property type="evidence" value="ECO:0007669"/>
    <property type="project" value="TreeGrafter"/>
</dbReference>
<comment type="function">
    <text evidence="7">Activator of cell division through the inhibition of FtsZ GTPase activity, therefore promoting FtsZ assembly into bundles of protofilaments necessary for the formation of the division Z ring. It is recruited early at mid-cell but it is not essential for cell division.</text>
</comment>
<organism evidence="11 12">
    <name type="scientific">Anaerofustis stercorihominis</name>
    <dbReference type="NCBI Taxonomy" id="214853"/>
    <lineage>
        <taxon>Bacteria</taxon>
        <taxon>Bacillati</taxon>
        <taxon>Bacillota</taxon>
        <taxon>Clostridia</taxon>
        <taxon>Eubacteriales</taxon>
        <taxon>Eubacteriaceae</taxon>
        <taxon>Anaerofustis</taxon>
    </lineage>
</organism>
<evidence type="ECO:0000256" key="8">
    <source>
        <dbReference type="ARBA" id="ARBA00026068"/>
    </source>
</evidence>
<dbReference type="GO" id="GO:0000921">
    <property type="term" value="P:septin ring assembly"/>
    <property type="evidence" value="ECO:0007669"/>
    <property type="project" value="TreeGrafter"/>
</dbReference>
<dbReference type="AlphaFoldDB" id="A0A3E3DY51"/>
<dbReference type="InterPro" id="IPR007838">
    <property type="entry name" value="Cell_div_ZapA-like"/>
</dbReference>
<dbReference type="EMBL" id="QUSM01000003">
    <property type="protein sequence ID" value="RGD74204.1"/>
    <property type="molecule type" value="Genomic_DNA"/>
</dbReference>
<protein>
    <recommendedName>
        <fullName evidence="2">Cell division protein ZapA</fullName>
    </recommendedName>
    <alternativeName>
        <fullName evidence="9">Z ring-associated protein ZapA</fullName>
    </alternativeName>
</protein>
<dbReference type="Pfam" id="PF05164">
    <property type="entry name" value="ZapA"/>
    <property type="match status" value="1"/>
</dbReference>
<accession>A0A3E3DY51</accession>
<dbReference type="GO" id="GO:0043093">
    <property type="term" value="P:FtsZ-dependent cytokinesis"/>
    <property type="evidence" value="ECO:0007669"/>
    <property type="project" value="TreeGrafter"/>
</dbReference>
<sequence length="178" mass="20946">MEEKNTPKNRVVVNILGTNYTIITDNDEDSLKKVAGFVDELIKEVKKNNPYMNPYTAAVLSSLNLCEELFSLKDEVEDLRKDKEEYEILTDYKEKLMSALEEAEANEAKRLSMQYKYEKLEIENEELKDLLEEYKEKFTSMRSEIELNRRSISELQNKLLENQIELVKARKNILDYSS</sequence>
<dbReference type="PANTHER" id="PTHR34981">
    <property type="entry name" value="CELL DIVISION PROTEIN ZAPA"/>
    <property type="match status" value="1"/>
</dbReference>
<keyword evidence="3" id="KW-0963">Cytoplasm</keyword>
<evidence type="ECO:0000256" key="1">
    <source>
        <dbReference type="ARBA" id="ARBA00004496"/>
    </source>
</evidence>
<comment type="subunit">
    <text evidence="8">Homodimer. Interacts with FtsZ.</text>
</comment>
<keyword evidence="5" id="KW-0717">Septation</keyword>
<dbReference type="GeneID" id="97999780"/>
<evidence type="ECO:0000256" key="3">
    <source>
        <dbReference type="ARBA" id="ARBA00022490"/>
    </source>
</evidence>
<evidence type="ECO:0000313" key="11">
    <source>
        <dbReference type="EMBL" id="RGD74204.1"/>
    </source>
</evidence>
<dbReference type="InterPro" id="IPR036192">
    <property type="entry name" value="Cell_div_ZapA-like_sf"/>
</dbReference>
<name>A0A3E3DY51_9FIRM</name>
<dbReference type="GO" id="GO:0005829">
    <property type="term" value="C:cytosol"/>
    <property type="evidence" value="ECO:0007669"/>
    <property type="project" value="TreeGrafter"/>
</dbReference>
<evidence type="ECO:0000256" key="5">
    <source>
        <dbReference type="ARBA" id="ARBA00023210"/>
    </source>
</evidence>
<dbReference type="InterPro" id="IPR053712">
    <property type="entry name" value="Bac_CellDiv_Activator"/>
</dbReference>
<dbReference type="SUPFAM" id="SSF102829">
    <property type="entry name" value="Cell division protein ZapA-like"/>
    <property type="match status" value="1"/>
</dbReference>
<dbReference type="RefSeq" id="WP_007049350.1">
    <property type="nucleotide sequence ID" value="NZ_CABKNJ010000005.1"/>
</dbReference>
<evidence type="ECO:0000256" key="9">
    <source>
        <dbReference type="ARBA" id="ARBA00033158"/>
    </source>
</evidence>
<proteinExistence type="predicted"/>
<evidence type="ECO:0000256" key="2">
    <source>
        <dbReference type="ARBA" id="ARBA00015195"/>
    </source>
</evidence>